<dbReference type="Proteomes" id="UP000030661">
    <property type="component" value="Unassembled WGS sequence"/>
</dbReference>
<evidence type="ECO:0000313" key="1">
    <source>
        <dbReference type="EMBL" id="GAK60337.1"/>
    </source>
</evidence>
<protein>
    <submittedName>
        <fullName evidence="1">Uncharacterized protein</fullName>
    </submittedName>
</protein>
<evidence type="ECO:0000313" key="2">
    <source>
        <dbReference type="Proteomes" id="UP000030661"/>
    </source>
</evidence>
<name>A0A081C6Y2_VECG1</name>
<keyword evidence="2" id="KW-1185">Reference proteome</keyword>
<dbReference type="AlphaFoldDB" id="A0A081C6Y2"/>
<reference evidence="1" key="1">
    <citation type="journal article" date="2015" name="PeerJ">
        <title>First genomic representation of candidate bacterial phylum KSB3 points to enhanced environmental sensing as a trigger of wastewater bulking.</title>
        <authorList>
            <person name="Sekiguchi Y."/>
            <person name="Ohashi A."/>
            <person name="Parks D.H."/>
            <person name="Yamauchi T."/>
            <person name="Tyson G.W."/>
            <person name="Hugenholtz P."/>
        </authorList>
    </citation>
    <scope>NUCLEOTIDE SEQUENCE [LARGE SCALE GENOMIC DNA]</scope>
</reference>
<dbReference type="STRING" id="1499967.U27_00228"/>
<gene>
    <name evidence="1" type="ORF">U27_00228</name>
</gene>
<dbReference type="EMBL" id="DF820472">
    <property type="protein sequence ID" value="GAK60337.1"/>
    <property type="molecule type" value="Genomic_DNA"/>
</dbReference>
<sequence>MVEIERLMNDLVMIVLANHEGLNKIGITENNFYAKIVGYDRIGLWIENPEFTTTRVRDDDGNIIPPEKRKKEMYLANILIPWGNIRSIVQFPHRDGFAYEEDGIGSLGHGQYL</sequence>
<proteinExistence type="predicted"/>
<dbReference type="HOGENOM" id="CLU_2128549_0_0_0"/>
<organism evidence="1">
    <name type="scientific">Vecturithrix granuli</name>
    <dbReference type="NCBI Taxonomy" id="1499967"/>
    <lineage>
        <taxon>Bacteria</taxon>
        <taxon>Candidatus Moduliflexota</taxon>
        <taxon>Candidatus Vecturitrichia</taxon>
        <taxon>Candidatus Vecturitrichales</taxon>
        <taxon>Candidatus Vecturitrichaceae</taxon>
        <taxon>Candidatus Vecturithrix</taxon>
    </lineage>
</organism>
<accession>A0A081C6Y2</accession>